<dbReference type="EMBL" id="JAVDQK010000004">
    <property type="protein sequence ID" value="MDR6218269.1"/>
    <property type="molecule type" value="Genomic_DNA"/>
</dbReference>
<name>A0AAE4BML3_9DEIO</name>
<organism evidence="4 5">
    <name type="scientific">Deinococcus soli</name>
    <name type="common">ex Cha et al. 2016</name>
    <dbReference type="NCBI Taxonomy" id="1309411"/>
    <lineage>
        <taxon>Bacteria</taxon>
        <taxon>Thermotogati</taxon>
        <taxon>Deinococcota</taxon>
        <taxon>Deinococci</taxon>
        <taxon>Deinococcales</taxon>
        <taxon>Deinococcaceae</taxon>
        <taxon>Deinococcus</taxon>
    </lineage>
</organism>
<feature type="region of interest" description="Disordered" evidence="1">
    <location>
        <begin position="241"/>
        <end position="286"/>
    </location>
</feature>
<evidence type="ECO:0000259" key="3">
    <source>
        <dbReference type="PROSITE" id="PS51782"/>
    </source>
</evidence>
<feature type="domain" description="LysM" evidence="3">
    <location>
        <begin position="66"/>
        <end position="109"/>
    </location>
</feature>
<sequence>MRARNAARRAALRLLSLSLSCGAAHAAAPQPVWSSPAPNVIPTATPIPLKDVPVLRAAPGAEPGGATYTVQSGDTLSGIAAAHGTSVAELQRLNALRGVEITRGQTLRLPAAPVTDAPRPSTYTVQSGDTLSGIALAHGTSVPELQRLNALSGADIARGQTLRLRADPAAREAGGADPTPDRTASYTVRAGDTLAVIATRLNTTPQVLTSLNALRGTVIYAGQTLRVPALSSVTVTLTPPPSAAPTGSGGSAAKPAAPTAAAAAPTAGAVQTSGASATPPRTPDPCGPLDCALTVSAAGTRTYSVSGRPELSLEFRDAAKGVPASLKVTWKRDALVPADVTIVPELMRALLGDSGVNNLGEGAWRVPNWLLAECGRGAPKTSARYRLGLDPAPSVLCARGMRAGTPVISLVISR</sequence>
<reference evidence="4" key="1">
    <citation type="submission" date="2023-07" db="EMBL/GenBank/DDBJ databases">
        <title>Sorghum-associated microbial communities from plants grown in Nebraska, USA.</title>
        <authorList>
            <person name="Schachtman D."/>
        </authorList>
    </citation>
    <scope>NUCLEOTIDE SEQUENCE</scope>
    <source>
        <strain evidence="4">BE330</strain>
    </source>
</reference>
<dbReference type="PANTHER" id="PTHR33734">
    <property type="entry name" value="LYSM DOMAIN-CONTAINING GPI-ANCHORED PROTEIN 2"/>
    <property type="match status" value="1"/>
</dbReference>
<feature type="chain" id="PRO_5041935950" evidence="2">
    <location>
        <begin position="27"/>
        <end position="414"/>
    </location>
</feature>
<dbReference type="SMART" id="SM00257">
    <property type="entry name" value="LysM"/>
    <property type="match status" value="3"/>
</dbReference>
<dbReference type="Gene3D" id="3.10.350.10">
    <property type="entry name" value="LysM domain"/>
    <property type="match status" value="3"/>
</dbReference>
<gene>
    <name evidence="4" type="ORF">J2Y00_001832</name>
</gene>
<accession>A0AAE4BML3</accession>
<dbReference type="InterPro" id="IPR018392">
    <property type="entry name" value="LysM"/>
</dbReference>
<comment type="caution">
    <text evidence="4">The sequence shown here is derived from an EMBL/GenBank/DDBJ whole genome shotgun (WGS) entry which is preliminary data.</text>
</comment>
<evidence type="ECO:0000256" key="2">
    <source>
        <dbReference type="SAM" id="SignalP"/>
    </source>
</evidence>
<feature type="domain" description="LysM" evidence="3">
    <location>
        <begin position="184"/>
        <end position="227"/>
    </location>
</feature>
<protein>
    <submittedName>
        <fullName evidence="4">LysM repeat protein</fullName>
    </submittedName>
</protein>
<evidence type="ECO:0000256" key="1">
    <source>
        <dbReference type="SAM" id="MobiDB-lite"/>
    </source>
</evidence>
<feature type="domain" description="LysM" evidence="3">
    <location>
        <begin position="121"/>
        <end position="164"/>
    </location>
</feature>
<dbReference type="Proteomes" id="UP001185331">
    <property type="component" value="Unassembled WGS sequence"/>
</dbReference>
<dbReference type="SUPFAM" id="SSF54106">
    <property type="entry name" value="LysM domain"/>
    <property type="match status" value="3"/>
</dbReference>
<dbReference type="InterPro" id="IPR036779">
    <property type="entry name" value="LysM_dom_sf"/>
</dbReference>
<dbReference type="RefSeq" id="WP_309854607.1">
    <property type="nucleotide sequence ID" value="NZ_JAVDQJ010000005.1"/>
</dbReference>
<dbReference type="GO" id="GO:0008932">
    <property type="term" value="F:lytic endotransglycosylase activity"/>
    <property type="evidence" value="ECO:0007669"/>
    <property type="project" value="TreeGrafter"/>
</dbReference>
<evidence type="ECO:0000313" key="5">
    <source>
        <dbReference type="Proteomes" id="UP001185331"/>
    </source>
</evidence>
<feature type="signal peptide" evidence="2">
    <location>
        <begin position="1"/>
        <end position="26"/>
    </location>
</feature>
<dbReference type="PROSITE" id="PS51782">
    <property type="entry name" value="LYSM"/>
    <property type="match status" value="3"/>
</dbReference>
<keyword evidence="2" id="KW-0732">Signal</keyword>
<dbReference type="Pfam" id="PF01476">
    <property type="entry name" value="LysM"/>
    <property type="match status" value="3"/>
</dbReference>
<dbReference type="AlphaFoldDB" id="A0AAE4BML3"/>
<evidence type="ECO:0000313" key="4">
    <source>
        <dbReference type="EMBL" id="MDR6218269.1"/>
    </source>
</evidence>
<proteinExistence type="predicted"/>
<dbReference type="CDD" id="cd00118">
    <property type="entry name" value="LysM"/>
    <property type="match status" value="3"/>
</dbReference>
<dbReference type="PANTHER" id="PTHR33734:SF22">
    <property type="entry name" value="MEMBRANE-BOUND LYTIC MUREIN TRANSGLYCOSYLASE D"/>
    <property type="match status" value="1"/>
</dbReference>
<feature type="compositionally biased region" description="Low complexity" evidence="1">
    <location>
        <begin position="251"/>
        <end position="269"/>
    </location>
</feature>